<dbReference type="EMBL" id="JAAAMU010000003">
    <property type="protein sequence ID" value="NBC68577.1"/>
    <property type="molecule type" value="Genomic_DNA"/>
</dbReference>
<dbReference type="InterPro" id="IPR003313">
    <property type="entry name" value="AraC-bd"/>
</dbReference>
<proteinExistence type="predicted"/>
<dbReference type="Proteomes" id="UP000558113">
    <property type="component" value="Unassembled WGS sequence"/>
</dbReference>
<organism evidence="5 6">
    <name type="scientific">Paenibacillus sacheonensis</name>
    <dbReference type="NCBI Taxonomy" id="742054"/>
    <lineage>
        <taxon>Bacteria</taxon>
        <taxon>Bacillati</taxon>
        <taxon>Bacillota</taxon>
        <taxon>Bacilli</taxon>
        <taxon>Bacillales</taxon>
        <taxon>Paenibacillaceae</taxon>
        <taxon>Paenibacillus</taxon>
    </lineage>
</organism>
<evidence type="ECO:0000259" key="4">
    <source>
        <dbReference type="PROSITE" id="PS01124"/>
    </source>
</evidence>
<dbReference type="OrthoDB" id="2547375at2"/>
<dbReference type="Pfam" id="PF02311">
    <property type="entry name" value="AraC_binding"/>
    <property type="match status" value="1"/>
</dbReference>
<accession>A0A7X4YLP1</accession>
<dbReference type="RefSeq" id="WP_161695552.1">
    <property type="nucleotide sequence ID" value="NZ_JAAAMU010000003.1"/>
</dbReference>
<protein>
    <submittedName>
        <fullName evidence="5">Helix-turn-helix domain-containing protein</fullName>
    </submittedName>
</protein>
<dbReference type="PROSITE" id="PS01124">
    <property type="entry name" value="HTH_ARAC_FAMILY_2"/>
    <property type="match status" value="1"/>
</dbReference>
<name>A0A7X4YLP1_9BACL</name>
<keyword evidence="2" id="KW-0238">DNA-binding</keyword>
<dbReference type="PANTHER" id="PTHR43280:SF2">
    <property type="entry name" value="HTH-TYPE TRANSCRIPTIONAL REGULATOR EXSA"/>
    <property type="match status" value="1"/>
</dbReference>
<reference evidence="5 6" key="1">
    <citation type="submission" date="2020-01" db="EMBL/GenBank/DDBJ databases">
        <title>Paenibacillus soybeanensis sp. nov. isolated from the nodules of soybean (Glycine max(L.) Merr).</title>
        <authorList>
            <person name="Wang H."/>
        </authorList>
    </citation>
    <scope>NUCLEOTIDE SEQUENCE [LARGE SCALE GENOMIC DNA]</scope>
    <source>
        <strain evidence="5 6">DSM 23054</strain>
    </source>
</reference>
<keyword evidence="1" id="KW-0805">Transcription regulation</keyword>
<dbReference type="GO" id="GO:0043565">
    <property type="term" value="F:sequence-specific DNA binding"/>
    <property type="evidence" value="ECO:0007669"/>
    <property type="project" value="InterPro"/>
</dbReference>
<comment type="caution">
    <text evidence="5">The sequence shown here is derived from an EMBL/GenBank/DDBJ whole genome shotgun (WGS) entry which is preliminary data.</text>
</comment>
<dbReference type="SUPFAM" id="SSF51215">
    <property type="entry name" value="Regulatory protein AraC"/>
    <property type="match status" value="1"/>
</dbReference>
<dbReference type="InterPro" id="IPR014710">
    <property type="entry name" value="RmlC-like_jellyroll"/>
</dbReference>
<gene>
    <name evidence="5" type="ORF">GT003_06225</name>
</gene>
<dbReference type="Pfam" id="PF12833">
    <property type="entry name" value="HTH_18"/>
    <property type="match status" value="1"/>
</dbReference>
<keyword evidence="3" id="KW-0804">Transcription</keyword>
<dbReference type="PANTHER" id="PTHR43280">
    <property type="entry name" value="ARAC-FAMILY TRANSCRIPTIONAL REGULATOR"/>
    <property type="match status" value="1"/>
</dbReference>
<evidence type="ECO:0000256" key="2">
    <source>
        <dbReference type="ARBA" id="ARBA00023125"/>
    </source>
</evidence>
<dbReference type="SMART" id="SM00342">
    <property type="entry name" value="HTH_ARAC"/>
    <property type="match status" value="1"/>
</dbReference>
<evidence type="ECO:0000313" key="5">
    <source>
        <dbReference type="EMBL" id="NBC68577.1"/>
    </source>
</evidence>
<dbReference type="Gene3D" id="2.60.120.10">
    <property type="entry name" value="Jelly Rolls"/>
    <property type="match status" value="1"/>
</dbReference>
<evidence type="ECO:0000256" key="3">
    <source>
        <dbReference type="ARBA" id="ARBA00023163"/>
    </source>
</evidence>
<evidence type="ECO:0000256" key="1">
    <source>
        <dbReference type="ARBA" id="ARBA00023015"/>
    </source>
</evidence>
<dbReference type="InterPro" id="IPR037923">
    <property type="entry name" value="HTH-like"/>
</dbReference>
<sequence length="288" mass="33649">MNFARFHPYVYYATQYAFYPGQASLNRHCYSASIYFVTEGRGVFRLRGREYEALPGMMVYVEAGRCHDWASSKDHPMTHACCYFDWHYVDRTTAFADESGPICYDPSHLRHELVGEPFPYPIPEVADVGAALRTWVDLLRHCYTANAHTTERTFIGSTSVQSHFLQFIEHFLHFSLQENQFPDPRITKLLARIEDDLLNGARALPETYAESLGLSRGYFFELFKRTTGVTPIQYMNQFLVNRAKDDLRSSNLSIMQIAEKYRFRSIHYFSRLFKQYTGKSPQSFRLER</sequence>
<keyword evidence="6" id="KW-1185">Reference proteome</keyword>
<dbReference type="InterPro" id="IPR009057">
    <property type="entry name" value="Homeodomain-like_sf"/>
</dbReference>
<evidence type="ECO:0000313" key="6">
    <source>
        <dbReference type="Proteomes" id="UP000558113"/>
    </source>
</evidence>
<dbReference type="AlphaFoldDB" id="A0A7X4YLP1"/>
<dbReference type="GO" id="GO:0003700">
    <property type="term" value="F:DNA-binding transcription factor activity"/>
    <property type="evidence" value="ECO:0007669"/>
    <property type="project" value="InterPro"/>
</dbReference>
<dbReference type="SUPFAM" id="SSF46689">
    <property type="entry name" value="Homeodomain-like"/>
    <property type="match status" value="2"/>
</dbReference>
<feature type="domain" description="HTH araC/xylS-type" evidence="4">
    <location>
        <begin position="187"/>
        <end position="287"/>
    </location>
</feature>
<dbReference type="InterPro" id="IPR018060">
    <property type="entry name" value="HTH_AraC"/>
</dbReference>
<dbReference type="Gene3D" id="1.10.10.60">
    <property type="entry name" value="Homeodomain-like"/>
    <property type="match status" value="2"/>
</dbReference>